<evidence type="ECO:0000256" key="3">
    <source>
        <dbReference type="PROSITE-ProRule" id="PRU00504"/>
    </source>
</evidence>
<feature type="repeat" description="NHL" evidence="3">
    <location>
        <begin position="423"/>
        <end position="454"/>
    </location>
</feature>
<dbReference type="PANTHER" id="PTHR24104:SF25">
    <property type="entry name" value="PROTEIN LIN-41"/>
    <property type="match status" value="1"/>
</dbReference>
<sequence length="511" mass="57299">MAADINSDNNIDLIVLYHTVNEVHIILNDGGGIFSRQFIFATGTNPGFLAIADINKDDKLDIIVTNMESDNVGIFYNIENGIFAEQKLYSTDTYPSTIAIVDVNTDGQLDIIVVHSASIGILTVQLTMILDNIETCDSEQVKSKSHNQSKSLSTCFQKRRLMWVIIFIVVVILIIIIPIVIIKTKKSNVIQISTAIEITTHETTKTLNELTTEERILPKYKKWKQQGITVAGGNGDGDQLNQLGFPGTISIDENKTILIVDMNNRRIVEWKYGSNNSQIILGVYDRLFYPTDIVVDKENNALIIYDTGNRRIIRWFRENQTIQEILAFNPSVYLAIDKNGSIYICDYYANEVRRWKDGDKTRGTIVAGGNGYGTDLNQFRSPRCIFVDDDYSVYVSDWGNDRVMKWTLGATEGIAVAGWNNNGGNLDQLSNPEGVFVDQLGHIYVVDSNNHRVVRWCDGDIYGSVVVGGNGVGNGSNQLNSPARLSFDNEANLYVVDQRNRRVQKFEISHD</sequence>
<accession>A0A819TEM1</accession>
<evidence type="ECO:0000256" key="4">
    <source>
        <dbReference type="SAM" id="Phobius"/>
    </source>
</evidence>
<keyword evidence="4" id="KW-1133">Transmembrane helix</keyword>
<dbReference type="SUPFAM" id="SSF101898">
    <property type="entry name" value="NHL repeat"/>
    <property type="match status" value="1"/>
</dbReference>
<keyword evidence="2" id="KW-0677">Repeat</keyword>
<dbReference type="CDD" id="cd05819">
    <property type="entry name" value="NHL"/>
    <property type="match status" value="1"/>
</dbReference>
<dbReference type="Pfam" id="PF13517">
    <property type="entry name" value="FG-GAP_3"/>
    <property type="match status" value="1"/>
</dbReference>
<proteinExistence type="predicted"/>
<dbReference type="PROSITE" id="PS51125">
    <property type="entry name" value="NHL"/>
    <property type="match status" value="1"/>
</dbReference>
<dbReference type="GO" id="GO:0008270">
    <property type="term" value="F:zinc ion binding"/>
    <property type="evidence" value="ECO:0007669"/>
    <property type="project" value="UniProtKB-KW"/>
</dbReference>
<keyword evidence="1" id="KW-0732">Signal</keyword>
<dbReference type="Proteomes" id="UP000663868">
    <property type="component" value="Unassembled WGS sequence"/>
</dbReference>
<keyword evidence="4" id="KW-0472">Membrane</keyword>
<evidence type="ECO:0000256" key="1">
    <source>
        <dbReference type="ARBA" id="ARBA00022729"/>
    </source>
</evidence>
<dbReference type="AlphaFoldDB" id="A0A819TEM1"/>
<gene>
    <name evidence="5" type="ORF">KXQ929_LOCUS33029</name>
</gene>
<comment type="caution">
    <text evidence="5">The sequence shown here is derived from an EMBL/GenBank/DDBJ whole genome shotgun (WGS) entry which is preliminary data.</text>
</comment>
<feature type="transmembrane region" description="Helical" evidence="4">
    <location>
        <begin position="161"/>
        <end position="182"/>
    </location>
</feature>
<dbReference type="EMBL" id="CAJOBB010004133">
    <property type="protein sequence ID" value="CAF4075733.1"/>
    <property type="molecule type" value="Genomic_DNA"/>
</dbReference>
<dbReference type="Gene3D" id="2.120.10.30">
    <property type="entry name" value="TolB, C-terminal domain"/>
    <property type="match status" value="2"/>
</dbReference>
<dbReference type="InterPro" id="IPR050952">
    <property type="entry name" value="TRIM-NHL_E3_ligases"/>
</dbReference>
<dbReference type="PANTHER" id="PTHR24104">
    <property type="entry name" value="E3 UBIQUITIN-PROTEIN LIGASE NHLRC1-RELATED"/>
    <property type="match status" value="1"/>
</dbReference>
<dbReference type="Pfam" id="PF01436">
    <property type="entry name" value="NHL"/>
    <property type="match status" value="1"/>
</dbReference>
<organism evidence="5 6">
    <name type="scientific">Adineta steineri</name>
    <dbReference type="NCBI Taxonomy" id="433720"/>
    <lineage>
        <taxon>Eukaryota</taxon>
        <taxon>Metazoa</taxon>
        <taxon>Spiralia</taxon>
        <taxon>Gnathifera</taxon>
        <taxon>Rotifera</taxon>
        <taxon>Eurotatoria</taxon>
        <taxon>Bdelloidea</taxon>
        <taxon>Adinetida</taxon>
        <taxon>Adinetidae</taxon>
        <taxon>Adineta</taxon>
    </lineage>
</organism>
<evidence type="ECO:0000313" key="5">
    <source>
        <dbReference type="EMBL" id="CAF4075733.1"/>
    </source>
</evidence>
<dbReference type="InterPro" id="IPR013517">
    <property type="entry name" value="FG-GAP"/>
</dbReference>
<dbReference type="InterPro" id="IPR028994">
    <property type="entry name" value="Integrin_alpha_N"/>
</dbReference>
<evidence type="ECO:0008006" key="7">
    <source>
        <dbReference type="Google" id="ProtNLM"/>
    </source>
</evidence>
<dbReference type="Gene3D" id="2.130.10.130">
    <property type="entry name" value="Integrin alpha, N-terminal"/>
    <property type="match status" value="1"/>
</dbReference>
<keyword evidence="4" id="KW-0812">Transmembrane</keyword>
<protein>
    <recommendedName>
        <fullName evidence="7">NHL repeat containing protein</fullName>
    </recommendedName>
</protein>
<evidence type="ECO:0000256" key="2">
    <source>
        <dbReference type="ARBA" id="ARBA00022737"/>
    </source>
</evidence>
<name>A0A819TEM1_9BILA</name>
<dbReference type="SUPFAM" id="SSF69318">
    <property type="entry name" value="Integrin alpha N-terminal domain"/>
    <property type="match status" value="1"/>
</dbReference>
<evidence type="ECO:0000313" key="6">
    <source>
        <dbReference type="Proteomes" id="UP000663868"/>
    </source>
</evidence>
<dbReference type="InterPro" id="IPR011042">
    <property type="entry name" value="6-blade_b-propeller_TolB-like"/>
</dbReference>
<dbReference type="InterPro" id="IPR001258">
    <property type="entry name" value="NHL_repeat"/>
</dbReference>
<reference evidence="5" key="1">
    <citation type="submission" date="2021-02" db="EMBL/GenBank/DDBJ databases">
        <authorList>
            <person name="Nowell W R."/>
        </authorList>
    </citation>
    <scope>NUCLEOTIDE SEQUENCE</scope>
</reference>